<proteinExistence type="predicted"/>
<evidence type="ECO:0000313" key="3">
    <source>
        <dbReference type="Proteomes" id="UP000014062"/>
    </source>
</evidence>
<name>A0A7U9DSM8_STRLI</name>
<dbReference type="EMBL" id="CM001889">
    <property type="protein sequence ID" value="EOY46986.1"/>
    <property type="molecule type" value="Genomic_DNA"/>
</dbReference>
<feature type="compositionally biased region" description="Low complexity" evidence="1">
    <location>
        <begin position="53"/>
        <end position="69"/>
    </location>
</feature>
<dbReference type="Proteomes" id="UP000014062">
    <property type="component" value="Chromosome"/>
</dbReference>
<reference evidence="3" key="1">
    <citation type="journal article" date="2013" name="Genome Biol. Evol.">
        <title>The genome sequence of Streptomyces lividans 66 reveals a novel tRNA-dependent peptide biosynthetic system within a metal-related genomic island.</title>
        <authorList>
            <person name="Cruz-Morales P."/>
            <person name="Vijgenboom E."/>
            <person name="Iruegas-Bocardo F."/>
            <person name="Girard G."/>
            <person name="Yanez-Guerra L.A."/>
            <person name="Ramos-Aboites H.E."/>
            <person name="Pernodet J.L."/>
            <person name="Anne J."/>
            <person name="van Wezel G.P."/>
            <person name="Barona-Gomez F."/>
        </authorList>
    </citation>
    <scope>NUCLEOTIDE SEQUENCE [LARGE SCALE GENOMIC DNA]</scope>
    <source>
        <strain evidence="3">1326</strain>
    </source>
</reference>
<feature type="compositionally biased region" description="Polar residues" evidence="1">
    <location>
        <begin position="8"/>
        <end position="17"/>
    </location>
</feature>
<sequence>MSPAPIVSATSTRSPGTVYSPPSRVKAVSPSPPRVTTTAAGPAASHSRGVPPSHSASSADSFSSDTDGSQLLNRAR</sequence>
<gene>
    <name evidence="2" type="ORF">SLI_2271</name>
</gene>
<accession>A0A7U9DSM8</accession>
<dbReference type="AlphaFoldDB" id="A0A7U9DSM8"/>
<feature type="region of interest" description="Disordered" evidence="1">
    <location>
        <begin position="1"/>
        <end position="76"/>
    </location>
</feature>
<evidence type="ECO:0000313" key="2">
    <source>
        <dbReference type="EMBL" id="EOY46986.1"/>
    </source>
</evidence>
<protein>
    <submittedName>
        <fullName evidence="2">Uncharacterized protein</fullName>
    </submittedName>
</protein>
<evidence type="ECO:0000256" key="1">
    <source>
        <dbReference type="SAM" id="MobiDB-lite"/>
    </source>
</evidence>
<organism evidence="2 3">
    <name type="scientific">Streptomyces lividans 1326</name>
    <dbReference type="NCBI Taxonomy" id="1200984"/>
    <lineage>
        <taxon>Bacteria</taxon>
        <taxon>Bacillati</taxon>
        <taxon>Actinomycetota</taxon>
        <taxon>Actinomycetes</taxon>
        <taxon>Kitasatosporales</taxon>
        <taxon>Streptomycetaceae</taxon>
        <taxon>Streptomyces</taxon>
    </lineage>
</organism>